<accession>A0ABD0ZV44</accession>
<protein>
    <recommendedName>
        <fullName evidence="1">(S)-ureidoglycine aminohydrolase cupin domain-containing protein</fullName>
    </recommendedName>
</protein>
<dbReference type="InterPro" id="IPR014710">
    <property type="entry name" value="RmlC-like_jellyroll"/>
</dbReference>
<reference evidence="2 3" key="1">
    <citation type="submission" date="2024-04" db="EMBL/GenBank/DDBJ databases">
        <title>Genome assembly C_amara_ONT_v2.</title>
        <authorList>
            <person name="Yant L."/>
            <person name="Moore C."/>
            <person name="Slenker M."/>
        </authorList>
    </citation>
    <scope>NUCLEOTIDE SEQUENCE [LARGE SCALE GENOMIC DNA]</scope>
    <source>
        <tissue evidence="2">Leaf</tissue>
    </source>
</reference>
<gene>
    <name evidence="2" type="ORF">V5N11_022650</name>
</gene>
<keyword evidence="3" id="KW-1185">Reference proteome</keyword>
<dbReference type="InterPro" id="IPR008579">
    <property type="entry name" value="UGlyAH_Cupin_dom"/>
</dbReference>
<dbReference type="InterPro" id="IPR011051">
    <property type="entry name" value="RmlC_Cupin_sf"/>
</dbReference>
<evidence type="ECO:0000259" key="1">
    <source>
        <dbReference type="Pfam" id="PF05899"/>
    </source>
</evidence>
<name>A0ABD0ZV44_CARAN</name>
<dbReference type="CDD" id="cd02227">
    <property type="entry name" value="cupin_TM1112-like"/>
    <property type="match status" value="1"/>
</dbReference>
<dbReference type="Gene3D" id="2.60.120.10">
    <property type="entry name" value="Jelly Rolls"/>
    <property type="match status" value="1"/>
</dbReference>
<dbReference type="SUPFAM" id="SSF51182">
    <property type="entry name" value="RmlC-like cupins"/>
    <property type="match status" value="1"/>
</dbReference>
<evidence type="ECO:0000313" key="2">
    <source>
        <dbReference type="EMBL" id="KAL1198469.1"/>
    </source>
</evidence>
<feature type="domain" description="(S)-ureidoglycine aminohydrolase cupin" evidence="1">
    <location>
        <begin position="36"/>
        <end position="109"/>
    </location>
</feature>
<sequence>MENTKEAILSLLNSEIPTEIHGVKILRQVPNTKLAQLNYTSVPKWEGDLSTFPWTFENTETIYFVEVKVKVNVDGHDKEDEAFEIGKGDDVVFPKDMKCGWTITEAVKKYVTSQFMRRG</sequence>
<dbReference type="Proteomes" id="UP001558713">
    <property type="component" value="Unassembled WGS sequence"/>
</dbReference>
<comment type="caution">
    <text evidence="2">The sequence shown here is derived from an EMBL/GenBank/DDBJ whole genome shotgun (WGS) entry which is preliminary data.</text>
</comment>
<organism evidence="2 3">
    <name type="scientific">Cardamine amara subsp. amara</name>
    <dbReference type="NCBI Taxonomy" id="228776"/>
    <lineage>
        <taxon>Eukaryota</taxon>
        <taxon>Viridiplantae</taxon>
        <taxon>Streptophyta</taxon>
        <taxon>Embryophyta</taxon>
        <taxon>Tracheophyta</taxon>
        <taxon>Spermatophyta</taxon>
        <taxon>Magnoliopsida</taxon>
        <taxon>eudicotyledons</taxon>
        <taxon>Gunneridae</taxon>
        <taxon>Pentapetalae</taxon>
        <taxon>rosids</taxon>
        <taxon>malvids</taxon>
        <taxon>Brassicales</taxon>
        <taxon>Brassicaceae</taxon>
        <taxon>Cardamineae</taxon>
        <taxon>Cardamine</taxon>
    </lineage>
</organism>
<dbReference type="EMBL" id="JBANAX010000665">
    <property type="protein sequence ID" value="KAL1198469.1"/>
    <property type="molecule type" value="Genomic_DNA"/>
</dbReference>
<dbReference type="Pfam" id="PF05899">
    <property type="entry name" value="Cupin_3"/>
    <property type="match status" value="1"/>
</dbReference>
<dbReference type="PANTHER" id="PTHR33271">
    <property type="entry name" value="OS04G0445200 PROTEIN"/>
    <property type="match status" value="1"/>
</dbReference>
<proteinExistence type="predicted"/>
<dbReference type="PANTHER" id="PTHR33271:SF1">
    <property type="entry name" value="RMLC-LIKE JELLY ROLL PROTEIN-RELATED"/>
    <property type="match status" value="1"/>
</dbReference>
<evidence type="ECO:0000313" key="3">
    <source>
        <dbReference type="Proteomes" id="UP001558713"/>
    </source>
</evidence>
<dbReference type="AlphaFoldDB" id="A0ABD0ZV44"/>